<dbReference type="RefSeq" id="WP_074373269.1">
    <property type="nucleotide sequence ID" value="NZ_AP024907.1"/>
</dbReference>
<gene>
    <name evidence="10" type="primary">ytrF_2</name>
    <name evidence="10" type="ORF">VSP9026_02477</name>
</gene>
<dbReference type="Pfam" id="PF02687">
    <property type="entry name" value="FtsX"/>
    <property type="match status" value="1"/>
</dbReference>
<sequence>MGDIILQSIKLSALNLLRNKRRSLLSVVIITVAVFALCCAGGFGLYTYRALENETAMSIGHITLSSPSYFKQEEDTPMTNGLSNSIKLTRQLAAIKGIRAILPRIQFNGLISNGDKSTIYMGTGISPKEFVIKGEFLNIKSGSPLTDSSKAVKEVEEQQVMLGSGLAKNLKVAVGDWVTLLTTTSDGVLNAVDFKVSGIFSSGIPDLDKRQLYIPVELAKSLIATSKVSTLSVYLYRTKQTSLIREEIDKVLKRKKLVNKVITTPWQNLAIFYTKVKNLYNRIFAIMGGVMALVVFIALYSSMITSVTERTREIGTLAAIGAYPGEIIRGFLIESGILALVGSAIGGVAAAFVSYLLTICVVNMPPAPGRTQSYPLHLTFSFELFSYVAGIVMIVCLIAAWFSSRKGVKTPIIEALIHV</sequence>
<evidence type="ECO:0000256" key="5">
    <source>
        <dbReference type="ARBA" id="ARBA00022989"/>
    </source>
</evidence>
<evidence type="ECO:0000256" key="6">
    <source>
        <dbReference type="ARBA" id="ARBA00023136"/>
    </source>
</evidence>
<dbReference type="InterPro" id="IPR003838">
    <property type="entry name" value="ABC3_permease_C"/>
</dbReference>
<name>A0A1N6M5W3_9VIBR</name>
<evidence type="ECO:0000256" key="4">
    <source>
        <dbReference type="ARBA" id="ARBA00022692"/>
    </source>
</evidence>
<evidence type="ECO:0000256" key="2">
    <source>
        <dbReference type="ARBA" id="ARBA00005236"/>
    </source>
</evidence>
<comment type="subcellular location">
    <subcellularLocation>
        <location evidence="1">Cell membrane</location>
        <topology evidence="1">Multi-pass membrane protein</topology>
    </subcellularLocation>
</comment>
<evidence type="ECO:0000259" key="8">
    <source>
        <dbReference type="Pfam" id="PF02687"/>
    </source>
</evidence>
<feature type="domain" description="MacB-like periplasmic core" evidence="9">
    <location>
        <begin position="23"/>
        <end position="250"/>
    </location>
</feature>
<protein>
    <submittedName>
        <fullName evidence="10">ABC transporter permease YtrF</fullName>
    </submittedName>
</protein>
<dbReference type="PANTHER" id="PTHR30489:SF0">
    <property type="entry name" value="LIPOPROTEIN-RELEASING SYSTEM TRANSMEMBRANE PROTEIN LOLE"/>
    <property type="match status" value="1"/>
</dbReference>
<dbReference type="InterPro" id="IPR051447">
    <property type="entry name" value="Lipoprotein-release_system"/>
</dbReference>
<feature type="domain" description="ABC3 transporter permease C-terminal" evidence="8">
    <location>
        <begin position="286"/>
        <end position="411"/>
    </location>
</feature>
<evidence type="ECO:0000256" key="1">
    <source>
        <dbReference type="ARBA" id="ARBA00004651"/>
    </source>
</evidence>
<feature type="transmembrane region" description="Helical" evidence="7">
    <location>
        <begin position="384"/>
        <end position="402"/>
    </location>
</feature>
<dbReference type="InterPro" id="IPR025857">
    <property type="entry name" value="MacB_PCD"/>
</dbReference>
<feature type="transmembrane region" description="Helical" evidence="7">
    <location>
        <begin position="279"/>
        <end position="300"/>
    </location>
</feature>
<dbReference type="GO" id="GO:0098797">
    <property type="term" value="C:plasma membrane protein complex"/>
    <property type="evidence" value="ECO:0007669"/>
    <property type="project" value="TreeGrafter"/>
</dbReference>
<dbReference type="AlphaFoldDB" id="A0A1N6M5W3"/>
<dbReference type="EMBL" id="FSSB01000016">
    <property type="protein sequence ID" value="SIO94747.1"/>
    <property type="molecule type" value="Genomic_DNA"/>
</dbReference>
<proteinExistence type="inferred from homology"/>
<evidence type="ECO:0000313" key="10">
    <source>
        <dbReference type="EMBL" id="SIO94747.1"/>
    </source>
</evidence>
<evidence type="ECO:0000259" key="9">
    <source>
        <dbReference type="Pfam" id="PF12704"/>
    </source>
</evidence>
<feature type="transmembrane region" description="Helical" evidence="7">
    <location>
        <begin position="24"/>
        <end position="48"/>
    </location>
</feature>
<keyword evidence="4 7" id="KW-0812">Transmembrane</keyword>
<keyword evidence="3" id="KW-1003">Cell membrane</keyword>
<dbReference type="OrthoDB" id="9770036at2"/>
<keyword evidence="6 7" id="KW-0472">Membrane</keyword>
<evidence type="ECO:0000256" key="3">
    <source>
        <dbReference type="ARBA" id="ARBA00022475"/>
    </source>
</evidence>
<organism evidence="10 11">
    <name type="scientific">Vibrio spartinae</name>
    <dbReference type="NCBI Taxonomy" id="1918945"/>
    <lineage>
        <taxon>Bacteria</taxon>
        <taxon>Pseudomonadati</taxon>
        <taxon>Pseudomonadota</taxon>
        <taxon>Gammaproteobacteria</taxon>
        <taxon>Vibrionales</taxon>
        <taxon>Vibrionaceae</taxon>
        <taxon>Vibrio</taxon>
    </lineage>
</organism>
<evidence type="ECO:0000313" key="11">
    <source>
        <dbReference type="Proteomes" id="UP000184774"/>
    </source>
</evidence>
<feature type="transmembrane region" description="Helical" evidence="7">
    <location>
        <begin position="337"/>
        <end position="364"/>
    </location>
</feature>
<reference evidence="10 11" key="1">
    <citation type="submission" date="2016-12" db="EMBL/GenBank/DDBJ databases">
        <authorList>
            <person name="Song W.-J."/>
            <person name="Kurnit D.M."/>
        </authorList>
    </citation>
    <scope>NUCLEOTIDE SEQUENCE [LARGE SCALE GENOMIC DNA]</scope>
    <source>
        <strain evidence="10 11">CECT 9026</strain>
    </source>
</reference>
<accession>A0A1N6M5W3</accession>
<comment type="similarity">
    <text evidence="2">Belongs to the ABC-4 integral membrane protein family. LolC/E subfamily.</text>
</comment>
<dbReference type="Proteomes" id="UP000184774">
    <property type="component" value="Unassembled WGS sequence"/>
</dbReference>
<dbReference type="PANTHER" id="PTHR30489">
    <property type="entry name" value="LIPOPROTEIN-RELEASING SYSTEM TRANSMEMBRANE PROTEIN LOLE"/>
    <property type="match status" value="1"/>
</dbReference>
<evidence type="ECO:0000256" key="7">
    <source>
        <dbReference type="SAM" id="Phobius"/>
    </source>
</evidence>
<dbReference type="GO" id="GO:0044874">
    <property type="term" value="P:lipoprotein localization to outer membrane"/>
    <property type="evidence" value="ECO:0007669"/>
    <property type="project" value="TreeGrafter"/>
</dbReference>
<dbReference type="Pfam" id="PF12704">
    <property type="entry name" value="MacB_PCD"/>
    <property type="match status" value="1"/>
</dbReference>
<keyword evidence="5 7" id="KW-1133">Transmembrane helix</keyword>